<accession>A0A1I2ST46</accession>
<protein>
    <submittedName>
        <fullName evidence="5">Tetratricopeptide repeat-containing protein</fullName>
    </submittedName>
</protein>
<feature type="repeat" description="TPR" evidence="3">
    <location>
        <begin position="280"/>
        <end position="313"/>
    </location>
</feature>
<sequence length="441" mass="51928">MNPLELKEVGEIIRKVRKERGLRLEDLADDQISPATISNIERGVPHVRPDKVTYLLKKLDIPLDKLPEIINGEQRELEDLRLRLLIVETLSDVGQNDEALEQLESLGIEDSHLLAPAAYFLRGKILFRKKKWRQAERAFTNGIRLSEHHPHGDRSNMLSTCYLMLGLCSYHQNNLEKALEYTENGINTFHPDGERPYTIYTLLRNKAIYLERMGRVVEGLKVVEQVWEDLPKIPQMETCLSLYWLKAELLRRSGVLDDAMEVCMEGLHIARINKEYGSLFDLWMVLGSIYMEKGEWEKAEACFRLTMGIRSDEIREDRIAATYTQLGLLYMHQKKWEESKKFLSKAIQCGEEGNDVRYLIAALISMGDFYRIQDRIDDAIPLYRRVTELSKKFNFREREYEAWYRLAQCYEKKDEKEFQRCTVNMYKVQEHVHEQRGRWLQ</sequence>
<evidence type="ECO:0000256" key="3">
    <source>
        <dbReference type="PROSITE-ProRule" id="PRU00339"/>
    </source>
</evidence>
<dbReference type="InterPro" id="IPR001387">
    <property type="entry name" value="Cro/C1-type_HTH"/>
</dbReference>
<dbReference type="GO" id="GO:0003677">
    <property type="term" value="F:DNA binding"/>
    <property type="evidence" value="ECO:0007669"/>
    <property type="project" value="InterPro"/>
</dbReference>
<evidence type="ECO:0000259" key="4">
    <source>
        <dbReference type="PROSITE" id="PS50943"/>
    </source>
</evidence>
<dbReference type="Pfam" id="PF13176">
    <property type="entry name" value="TPR_7"/>
    <property type="match status" value="1"/>
</dbReference>
<dbReference type="InterPro" id="IPR019734">
    <property type="entry name" value="TPR_rpt"/>
</dbReference>
<dbReference type="STRING" id="201973.SAMN04488025_1483"/>
<dbReference type="Gene3D" id="1.25.40.10">
    <property type="entry name" value="Tetratricopeptide repeat domain"/>
    <property type="match status" value="2"/>
</dbReference>
<dbReference type="SUPFAM" id="SSF47413">
    <property type="entry name" value="lambda repressor-like DNA-binding domains"/>
    <property type="match status" value="1"/>
</dbReference>
<dbReference type="EMBL" id="FOOK01000048">
    <property type="protein sequence ID" value="SFG56014.1"/>
    <property type="molecule type" value="Genomic_DNA"/>
</dbReference>
<keyword evidence="6" id="KW-1185">Reference proteome</keyword>
<dbReference type="PROSITE" id="PS50943">
    <property type="entry name" value="HTH_CROC1"/>
    <property type="match status" value="1"/>
</dbReference>
<dbReference type="Pfam" id="PF13424">
    <property type="entry name" value="TPR_12"/>
    <property type="match status" value="1"/>
</dbReference>
<reference evidence="5 6" key="1">
    <citation type="submission" date="2016-10" db="EMBL/GenBank/DDBJ databases">
        <authorList>
            <person name="de Groot N.N."/>
        </authorList>
    </citation>
    <scope>NUCLEOTIDE SEQUENCE [LARGE SCALE GENOMIC DNA]</scope>
    <source>
        <strain evidence="5 6">DSM 44945</strain>
    </source>
</reference>
<evidence type="ECO:0000256" key="1">
    <source>
        <dbReference type="ARBA" id="ARBA00022737"/>
    </source>
</evidence>
<dbReference type="RefSeq" id="WP_177199246.1">
    <property type="nucleotide sequence ID" value="NZ_FOOK01000048.1"/>
</dbReference>
<organism evidence="5 6">
    <name type="scientific">Planifilum fulgidum</name>
    <dbReference type="NCBI Taxonomy" id="201973"/>
    <lineage>
        <taxon>Bacteria</taxon>
        <taxon>Bacillati</taxon>
        <taxon>Bacillota</taxon>
        <taxon>Bacilli</taxon>
        <taxon>Bacillales</taxon>
        <taxon>Thermoactinomycetaceae</taxon>
        <taxon>Planifilum</taxon>
    </lineage>
</organism>
<gene>
    <name evidence="5" type="ORF">SAMN04488025_1483</name>
</gene>
<keyword evidence="2 3" id="KW-0802">TPR repeat</keyword>
<dbReference type="PROSITE" id="PS50005">
    <property type="entry name" value="TPR"/>
    <property type="match status" value="3"/>
</dbReference>
<feature type="repeat" description="TPR" evidence="3">
    <location>
        <begin position="320"/>
        <end position="353"/>
    </location>
</feature>
<dbReference type="PANTHER" id="PTHR45641">
    <property type="entry name" value="TETRATRICOPEPTIDE REPEAT PROTEIN (AFU_ORTHOLOGUE AFUA_6G03870)"/>
    <property type="match status" value="1"/>
</dbReference>
<evidence type="ECO:0000313" key="5">
    <source>
        <dbReference type="EMBL" id="SFG56014.1"/>
    </source>
</evidence>
<dbReference type="InterPro" id="IPR011990">
    <property type="entry name" value="TPR-like_helical_dom_sf"/>
</dbReference>
<proteinExistence type="predicted"/>
<dbReference type="PANTHER" id="PTHR45641:SF19">
    <property type="entry name" value="NEPHROCYSTIN-3"/>
    <property type="match status" value="1"/>
</dbReference>
<dbReference type="AlphaFoldDB" id="A0A1I2ST46"/>
<dbReference type="SMART" id="SM00530">
    <property type="entry name" value="HTH_XRE"/>
    <property type="match status" value="1"/>
</dbReference>
<dbReference type="SUPFAM" id="SSF48452">
    <property type="entry name" value="TPR-like"/>
    <property type="match status" value="2"/>
</dbReference>
<dbReference type="SMART" id="SM00028">
    <property type="entry name" value="TPR"/>
    <property type="match status" value="6"/>
</dbReference>
<dbReference type="InterPro" id="IPR010982">
    <property type="entry name" value="Lambda_DNA-bd_dom_sf"/>
</dbReference>
<feature type="repeat" description="TPR" evidence="3">
    <location>
        <begin position="116"/>
        <end position="149"/>
    </location>
</feature>
<dbReference type="CDD" id="cd00093">
    <property type="entry name" value="HTH_XRE"/>
    <property type="match status" value="1"/>
</dbReference>
<evidence type="ECO:0000313" key="6">
    <source>
        <dbReference type="Proteomes" id="UP000198661"/>
    </source>
</evidence>
<dbReference type="Proteomes" id="UP000198661">
    <property type="component" value="Unassembled WGS sequence"/>
</dbReference>
<keyword evidence="1" id="KW-0677">Repeat</keyword>
<dbReference type="Pfam" id="PF01381">
    <property type="entry name" value="HTH_3"/>
    <property type="match status" value="1"/>
</dbReference>
<evidence type="ECO:0000256" key="2">
    <source>
        <dbReference type="ARBA" id="ARBA00022803"/>
    </source>
</evidence>
<dbReference type="Gene3D" id="1.10.260.40">
    <property type="entry name" value="lambda repressor-like DNA-binding domains"/>
    <property type="match status" value="1"/>
</dbReference>
<feature type="domain" description="HTH cro/C1-type" evidence="4">
    <location>
        <begin position="13"/>
        <end position="66"/>
    </location>
</feature>
<name>A0A1I2ST46_9BACL</name>